<comment type="caution">
    <text evidence="1">The sequence shown here is derived from an EMBL/GenBank/DDBJ whole genome shotgun (WGS) entry which is preliminary data.</text>
</comment>
<gene>
    <name evidence="1" type="ORF">FGO68_gene3497</name>
</gene>
<evidence type="ECO:0000313" key="1">
    <source>
        <dbReference type="EMBL" id="TNV77208.1"/>
    </source>
</evidence>
<proteinExistence type="predicted"/>
<keyword evidence="2" id="KW-1185">Reference proteome</keyword>
<dbReference type="EMBL" id="RRYP01012298">
    <property type="protein sequence ID" value="TNV77208.1"/>
    <property type="molecule type" value="Genomic_DNA"/>
</dbReference>
<organism evidence="1 2">
    <name type="scientific">Halteria grandinella</name>
    <dbReference type="NCBI Taxonomy" id="5974"/>
    <lineage>
        <taxon>Eukaryota</taxon>
        <taxon>Sar</taxon>
        <taxon>Alveolata</taxon>
        <taxon>Ciliophora</taxon>
        <taxon>Intramacronucleata</taxon>
        <taxon>Spirotrichea</taxon>
        <taxon>Stichotrichia</taxon>
        <taxon>Sporadotrichida</taxon>
        <taxon>Halteriidae</taxon>
        <taxon>Halteria</taxon>
    </lineage>
</organism>
<evidence type="ECO:0000313" key="2">
    <source>
        <dbReference type="Proteomes" id="UP000785679"/>
    </source>
</evidence>
<protein>
    <submittedName>
        <fullName evidence="1">Uncharacterized protein</fullName>
    </submittedName>
</protein>
<accession>A0A8J8T0N6</accession>
<dbReference type="AlphaFoldDB" id="A0A8J8T0N6"/>
<reference evidence="1" key="1">
    <citation type="submission" date="2019-06" db="EMBL/GenBank/DDBJ databases">
        <authorList>
            <person name="Zheng W."/>
        </authorList>
    </citation>
    <scope>NUCLEOTIDE SEQUENCE</scope>
    <source>
        <strain evidence="1">QDHG01</strain>
    </source>
</reference>
<dbReference type="Proteomes" id="UP000785679">
    <property type="component" value="Unassembled WGS sequence"/>
</dbReference>
<name>A0A8J8T0N6_HALGN</name>
<sequence length="93" mass="10164">MQASSIDNIQTFGSCFSDLHPYSISKSMNISTLLISCSQRFTEASANRPATRACLNLTLVAGSCCSSDRGNELYLASSQNSRYFSLRSSRHSI</sequence>